<comment type="caution">
    <text evidence="2">The sequence shown here is derived from an EMBL/GenBank/DDBJ whole genome shotgun (WGS) entry which is preliminary data.</text>
</comment>
<sequence>MGLLTREEEKRFPRERKSFTVESSEGTEDENRSPAVPTHTTAQGPVQVDVVRRQEQAERRVAKKKEGLAVKREWDSATALAREQAATLTTECAAVKATLQEREAQLQKGGAIDHDSGEAREDACQGTC</sequence>
<dbReference type="Proteomes" id="UP000077202">
    <property type="component" value="Unassembled WGS sequence"/>
</dbReference>
<feature type="region of interest" description="Disordered" evidence="1">
    <location>
        <begin position="1"/>
        <end position="48"/>
    </location>
</feature>
<keyword evidence="3" id="KW-1185">Reference proteome</keyword>
<proteinExistence type="predicted"/>
<dbReference type="AlphaFoldDB" id="A0A176VKZ0"/>
<dbReference type="EMBL" id="LVLJ01003556">
    <property type="protein sequence ID" value="OAE20971.1"/>
    <property type="molecule type" value="Genomic_DNA"/>
</dbReference>
<reference evidence="2" key="1">
    <citation type="submission" date="2016-03" db="EMBL/GenBank/DDBJ databases">
        <title>Mechanisms controlling the formation of the plant cell surface in tip-growing cells are functionally conserved among land plants.</title>
        <authorList>
            <person name="Honkanen S."/>
            <person name="Jones V.A."/>
            <person name="Morieri G."/>
            <person name="Champion C."/>
            <person name="Hetherington A.J."/>
            <person name="Kelly S."/>
            <person name="Saint-Marcoux D."/>
            <person name="Proust H."/>
            <person name="Prescott H."/>
            <person name="Dolan L."/>
        </authorList>
    </citation>
    <scope>NUCLEOTIDE SEQUENCE [LARGE SCALE GENOMIC DNA]</scope>
    <source>
        <tissue evidence="2">Whole gametophyte</tissue>
    </source>
</reference>
<protein>
    <submittedName>
        <fullName evidence="2">Uncharacterized protein</fullName>
    </submittedName>
</protein>
<name>A0A176VKZ0_MARPO</name>
<feature type="compositionally biased region" description="Basic and acidic residues" evidence="1">
    <location>
        <begin position="1"/>
        <end position="19"/>
    </location>
</feature>
<accession>A0A176VKZ0</accession>
<organism evidence="2 3">
    <name type="scientific">Marchantia polymorpha subsp. ruderalis</name>
    <dbReference type="NCBI Taxonomy" id="1480154"/>
    <lineage>
        <taxon>Eukaryota</taxon>
        <taxon>Viridiplantae</taxon>
        <taxon>Streptophyta</taxon>
        <taxon>Embryophyta</taxon>
        <taxon>Marchantiophyta</taxon>
        <taxon>Marchantiopsida</taxon>
        <taxon>Marchantiidae</taxon>
        <taxon>Marchantiales</taxon>
        <taxon>Marchantiaceae</taxon>
        <taxon>Marchantia</taxon>
    </lineage>
</organism>
<evidence type="ECO:0000313" key="2">
    <source>
        <dbReference type="EMBL" id="OAE20971.1"/>
    </source>
</evidence>
<evidence type="ECO:0000256" key="1">
    <source>
        <dbReference type="SAM" id="MobiDB-lite"/>
    </source>
</evidence>
<gene>
    <name evidence="2" type="ORF">AXG93_267s1000</name>
</gene>
<evidence type="ECO:0000313" key="3">
    <source>
        <dbReference type="Proteomes" id="UP000077202"/>
    </source>
</evidence>
<feature type="region of interest" description="Disordered" evidence="1">
    <location>
        <begin position="106"/>
        <end position="128"/>
    </location>
</feature>